<dbReference type="EMBL" id="CP013244">
    <property type="protein sequence ID" value="ANP46073.1"/>
    <property type="molecule type" value="Genomic_DNA"/>
</dbReference>
<sequence>MLQHVQPHHLTAGKIAVTTPDLVRAYLKTQYRLSPPHELTLRIGETNGALASLLQNQNVLSAAYVTAWNPLSQVSDIETNKAANERLCATISELGLMALPGNGVDPDGAWPGEESFLILGASLDQAEALARRYHQNAFVWVDRTAIPVLALVDETSVRLVTTPERTSV</sequence>
<dbReference type="InterPro" id="IPR021710">
    <property type="entry name" value="DUF3293"/>
</dbReference>
<proteinExistence type="predicted"/>
<keyword evidence="2" id="KW-1185">Reference proteome</keyword>
<accession>A0A1B1AHN3</accession>
<dbReference type="Pfam" id="PF11697">
    <property type="entry name" value="DUF3293"/>
    <property type="match status" value="1"/>
</dbReference>
<evidence type="ECO:0000313" key="2">
    <source>
        <dbReference type="Proteomes" id="UP000092498"/>
    </source>
</evidence>
<gene>
    <name evidence="1" type="ORF">ATE48_09135</name>
</gene>
<evidence type="ECO:0008006" key="3">
    <source>
        <dbReference type="Google" id="ProtNLM"/>
    </source>
</evidence>
<dbReference type="AlphaFoldDB" id="A0A1B1AHN3"/>
<dbReference type="KEGG" id="cbot:ATE48_09135"/>
<dbReference type="Proteomes" id="UP000092498">
    <property type="component" value="Chromosome"/>
</dbReference>
<dbReference type="InParanoid" id="A0A1B1AHN3"/>
<reference evidence="1 2" key="1">
    <citation type="submission" date="2015-11" db="EMBL/GenBank/DDBJ databases">
        <title>Whole-Genome Sequence of Candidatus Oderbacter manganicum from the National Park Lower Oder Valley, Germany.</title>
        <authorList>
            <person name="Braun B."/>
            <person name="Liere K."/>
            <person name="Szewzyk U."/>
        </authorList>
    </citation>
    <scope>NUCLEOTIDE SEQUENCE [LARGE SCALE GENOMIC DNA]</scope>
    <source>
        <strain evidence="1 2">OTSz_A_272</strain>
    </source>
</reference>
<protein>
    <recommendedName>
        <fullName evidence="3">DUF3293 domain-containing protein</fullName>
    </recommendedName>
</protein>
<name>A0A1B1AHN3_9PROT</name>
<evidence type="ECO:0000313" key="1">
    <source>
        <dbReference type="EMBL" id="ANP46073.1"/>
    </source>
</evidence>
<organism evidence="1 2">
    <name type="scientific">Candidatus Viadribacter manganicus</name>
    <dbReference type="NCBI Taxonomy" id="1759059"/>
    <lineage>
        <taxon>Bacteria</taxon>
        <taxon>Pseudomonadati</taxon>
        <taxon>Pseudomonadota</taxon>
        <taxon>Alphaproteobacteria</taxon>
        <taxon>Hyphomonadales</taxon>
        <taxon>Hyphomonadaceae</taxon>
        <taxon>Candidatus Viadribacter</taxon>
    </lineage>
</organism>